<dbReference type="Gene3D" id="1.25.10.10">
    <property type="entry name" value="Leucine-rich Repeat Variant"/>
    <property type="match status" value="1"/>
</dbReference>
<name>A0A0V0QG97_PSEPJ</name>
<dbReference type="InParanoid" id="A0A0V0QG97"/>
<keyword evidence="1" id="KW-0175">Coiled coil</keyword>
<dbReference type="AlphaFoldDB" id="A0A0V0QG97"/>
<dbReference type="SUPFAM" id="SSF48371">
    <property type="entry name" value="ARM repeat"/>
    <property type="match status" value="1"/>
</dbReference>
<keyword evidence="4" id="KW-1185">Reference proteome</keyword>
<proteinExistence type="predicted"/>
<comment type="caution">
    <text evidence="3">The sequence shown here is derived from an EMBL/GenBank/DDBJ whole genome shotgun (WGS) entry which is preliminary data.</text>
</comment>
<dbReference type="Proteomes" id="UP000054937">
    <property type="component" value="Unassembled WGS sequence"/>
</dbReference>
<feature type="compositionally biased region" description="Basic residues" evidence="2">
    <location>
        <begin position="340"/>
        <end position="349"/>
    </location>
</feature>
<reference evidence="3 4" key="1">
    <citation type="journal article" date="2015" name="Sci. Rep.">
        <title>Genome of the facultative scuticociliatosis pathogen Pseudocohnilembus persalinus provides insight into its virulence through horizontal gene transfer.</title>
        <authorList>
            <person name="Xiong J."/>
            <person name="Wang G."/>
            <person name="Cheng J."/>
            <person name="Tian M."/>
            <person name="Pan X."/>
            <person name="Warren A."/>
            <person name="Jiang C."/>
            <person name="Yuan D."/>
            <person name="Miao W."/>
        </authorList>
    </citation>
    <scope>NUCLEOTIDE SEQUENCE [LARGE SCALE GENOMIC DNA]</scope>
    <source>
        <strain evidence="3">36N120E</strain>
    </source>
</reference>
<sequence>MFSDIQSVHNPSKDPKPETSVLRQKFQLFLGKLTQTDTKDIALRELQSLILNNQEPQHLRTFLSVLAQHKRPLNYTSNEQEVLVIGYICSVFKDNLLDPLDQPPSLPKSAFRVTELLKKYFKDPNVNVQNACAKTWKEIYKNVLLNESLEARMLILFDTLSTNINSGVDRISQETSFLVLDEFLELLVKMDEKDMLAAITKKILPLYFEQVIQILKEVCKDRILKVQTAARSALKEWLNLEKNIDFLEQKKVSRQPFNENLDIDQIIEKKTQSDPNLIQLQQKNMQNYQNQLEIQSVDKETDIQNVMAEKGGWVKETRGRNFQKKRTGTGGGQNVSVSPHRSKSAGRTRKSIKELIMNAPGYEKRTKSKDILQNFQYLGQDFQNSNQKNNQKRAIQSESNVYQPIQNIEVLPINQHIQIEKKLIDSLEDGNQNLNEIQKNQKSHKFYNTNNSTQQNWLSQNRIQEQDNYGQFQNNTHYENYLKSQQKNKQNFQFNDFKKQEEQDENNSNLENQEDDYLDQTLDYNSQVFENTENNYNKNNNQNYEKSLEQIQKQKQENKSQQQPTLWEQVLNLLQQGDYDQSFTLILDSNDDLYFLRLLMISGKCMGKLYRQRVRLRTTYR</sequence>
<accession>A0A0V0QG97</accession>
<dbReference type="OrthoDB" id="297766at2759"/>
<feature type="coiled-coil region" evidence="1">
    <location>
        <begin position="500"/>
        <end position="561"/>
    </location>
</feature>
<feature type="region of interest" description="Disordered" evidence="2">
    <location>
        <begin position="323"/>
        <end position="349"/>
    </location>
</feature>
<evidence type="ECO:0000256" key="2">
    <source>
        <dbReference type="SAM" id="MobiDB-lite"/>
    </source>
</evidence>
<evidence type="ECO:0000313" key="3">
    <source>
        <dbReference type="EMBL" id="KRX01077.1"/>
    </source>
</evidence>
<evidence type="ECO:0000256" key="1">
    <source>
        <dbReference type="SAM" id="Coils"/>
    </source>
</evidence>
<dbReference type="OMA" id="NTHYENY"/>
<dbReference type="InterPro" id="IPR011989">
    <property type="entry name" value="ARM-like"/>
</dbReference>
<organism evidence="3 4">
    <name type="scientific">Pseudocohnilembus persalinus</name>
    <name type="common">Ciliate</name>
    <dbReference type="NCBI Taxonomy" id="266149"/>
    <lineage>
        <taxon>Eukaryota</taxon>
        <taxon>Sar</taxon>
        <taxon>Alveolata</taxon>
        <taxon>Ciliophora</taxon>
        <taxon>Intramacronucleata</taxon>
        <taxon>Oligohymenophorea</taxon>
        <taxon>Scuticociliatia</taxon>
        <taxon>Philasterida</taxon>
        <taxon>Pseudocohnilembidae</taxon>
        <taxon>Pseudocohnilembus</taxon>
    </lineage>
</organism>
<dbReference type="EMBL" id="LDAU01000178">
    <property type="protein sequence ID" value="KRX01077.1"/>
    <property type="molecule type" value="Genomic_DNA"/>
</dbReference>
<protein>
    <submittedName>
        <fullName evidence="3">Armadillo-type fold</fullName>
    </submittedName>
</protein>
<evidence type="ECO:0000313" key="4">
    <source>
        <dbReference type="Proteomes" id="UP000054937"/>
    </source>
</evidence>
<gene>
    <name evidence="3" type="ORF">PPERSA_02173</name>
</gene>
<dbReference type="InterPro" id="IPR016024">
    <property type="entry name" value="ARM-type_fold"/>
</dbReference>